<reference evidence="1 2" key="1">
    <citation type="submission" date="2024-01" db="EMBL/GenBank/DDBJ databases">
        <title>The genomes of 5 underutilized Papilionoideae crops provide insights into root nodulation and disease resistance.</title>
        <authorList>
            <person name="Yuan L."/>
        </authorList>
    </citation>
    <scope>NUCLEOTIDE SEQUENCE [LARGE SCALE GENOMIC DNA]</scope>
    <source>
        <strain evidence="1">LY-2023</strain>
        <tissue evidence="1">Leaf</tissue>
    </source>
</reference>
<accession>A0AAN9J9R5</accession>
<comment type="caution">
    <text evidence="1">The sequence shown here is derived from an EMBL/GenBank/DDBJ whole genome shotgun (WGS) entry which is preliminary data.</text>
</comment>
<dbReference type="Proteomes" id="UP001359559">
    <property type="component" value="Unassembled WGS sequence"/>
</dbReference>
<sequence>MKRNKSNPFSSNIKQWPWRYELAIRDDSDAEVFLKNPKVTMDEIEDGHKWWIQQDVIEGNEQMRFGFHI</sequence>
<gene>
    <name evidence="1" type="ORF">RJT34_16182</name>
</gene>
<name>A0AAN9J9R5_CLITE</name>
<organism evidence="1 2">
    <name type="scientific">Clitoria ternatea</name>
    <name type="common">Butterfly pea</name>
    <dbReference type="NCBI Taxonomy" id="43366"/>
    <lineage>
        <taxon>Eukaryota</taxon>
        <taxon>Viridiplantae</taxon>
        <taxon>Streptophyta</taxon>
        <taxon>Embryophyta</taxon>
        <taxon>Tracheophyta</taxon>
        <taxon>Spermatophyta</taxon>
        <taxon>Magnoliopsida</taxon>
        <taxon>eudicotyledons</taxon>
        <taxon>Gunneridae</taxon>
        <taxon>Pentapetalae</taxon>
        <taxon>rosids</taxon>
        <taxon>fabids</taxon>
        <taxon>Fabales</taxon>
        <taxon>Fabaceae</taxon>
        <taxon>Papilionoideae</taxon>
        <taxon>50 kb inversion clade</taxon>
        <taxon>NPAAA clade</taxon>
        <taxon>indigoferoid/millettioid clade</taxon>
        <taxon>Phaseoleae</taxon>
        <taxon>Clitoria</taxon>
    </lineage>
</organism>
<keyword evidence="2" id="KW-1185">Reference proteome</keyword>
<dbReference type="EMBL" id="JAYKXN010000004">
    <property type="protein sequence ID" value="KAK7293319.1"/>
    <property type="molecule type" value="Genomic_DNA"/>
</dbReference>
<evidence type="ECO:0000313" key="2">
    <source>
        <dbReference type="Proteomes" id="UP001359559"/>
    </source>
</evidence>
<evidence type="ECO:0000313" key="1">
    <source>
        <dbReference type="EMBL" id="KAK7293319.1"/>
    </source>
</evidence>
<proteinExistence type="predicted"/>
<protein>
    <submittedName>
        <fullName evidence="1">Uncharacterized protein</fullName>
    </submittedName>
</protein>
<dbReference type="AlphaFoldDB" id="A0AAN9J9R5"/>